<keyword evidence="4" id="KW-1015">Disulfide bond</keyword>
<proteinExistence type="predicted"/>
<name>A0AAD9PCW1_RIDPI</name>
<dbReference type="InterPro" id="IPR036056">
    <property type="entry name" value="Fibrinogen-like_C"/>
</dbReference>
<evidence type="ECO:0000256" key="3">
    <source>
        <dbReference type="ARBA" id="ARBA00022837"/>
    </source>
</evidence>
<dbReference type="Proteomes" id="UP001209878">
    <property type="component" value="Unassembled WGS sequence"/>
</dbReference>
<dbReference type="AlphaFoldDB" id="A0AAD9PCW1"/>
<keyword evidence="1" id="KW-0479">Metal-binding</keyword>
<keyword evidence="3" id="KW-0106">Calcium</keyword>
<gene>
    <name evidence="5" type="ORF">NP493_31g04000</name>
</gene>
<keyword evidence="6" id="KW-1185">Reference proteome</keyword>
<keyword evidence="2" id="KW-0430">Lectin</keyword>
<dbReference type="PANTHER" id="PTHR16146">
    <property type="entry name" value="INTELECTIN"/>
    <property type="match status" value="1"/>
</dbReference>
<evidence type="ECO:0000313" key="6">
    <source>
        <dbReference type="Proteomes" id="UP001209878"/>
    </source>
</evidence>
<dbReference type="GO" id="GO:0046872">
    <property type="term" value="F:metal ion binding"/>
    <property type="evidence" value="ECO:0007669"/>
    <property type="project" value="UniProtKB-KW"/>
</dbReference>
<dbReference type="EMBL" id="JAODUO010000030">
    <property type="protein sequence ID" value="KAK2192442.1"/>
    <property type="molecule type" value="Genomic_DNA"/>
</dbReference>
<dbReference type="GO" id="GO:0070492">
    <property type="term" value="F:oligosaccharide binding"/>
    <property type="evidence" value="ECO:0007669"/>
    <property type="project" value="TreeGrafter"/>
</dbReference>
<dbReference type="NCBIfam" id="NF040941">
    <property type="entry name" value="GGGWT_bact"/>
    <property type="match status" value="1"/>
</dbReference>
<comment type="caution">
    <text evidence="5">The sequence shown here is derived from an EMBL/GenBank/DDBJ whole genome shotgun (WGS) entry which is preliminary data.</text>
</comment>
<sequence>MGLADCTRPRYDACENHLLSVCSRNQRLASQQWRVVRRLHEEVCELREAVTALKDTLVKHNKPLIGSTSQNAGKSCKHILDCAKLLQSGVYWVCASPKCTVVKEVYCDMRSGGWTLIGQIGNVRGNFQNEWLVTNKNTAILQTPMIQQGTYGWIDAVEMAVNHAKEVSCLS</sequence>
<evidence type="ECO:0000256" key="1">
    <source>
        <dbReference type="ARBA" id="ARBA00022723"/>
    </source>
</evidence>
<organism evidence="5 6">
    <name type="scientific">Ridgeia piscesae</name>
    <name type="common">Tubeworm</name>
    <dbReference type="NCBI Taxonomy" id="27915"/>
    <lineage>
        <taxon>Eukaryota</taxon>
        <taxon>Metazoa</taxon>
        <taxon>Spiralia</taxon>
        <taxon>Lophotrochozoa</taxon>
        <taxon>Annelida</taxon>
        <taxon>Polychaeta</taxon>
        <taxon>Sedentaria</taxon>
        <taxon>Canalipalpata</taxon>
        <taxon>Sabellida</taxon>
        <taxon>Siboglinidae</taxon>
        <taxon>Ridgeia</taxon>
    </lineage>
</organism>
<protein>
    <submittedName>
        <fullName evidence="5">Uncharacterized protein</fullName>
    </submittedName>
</protein>
<dbReference type="Gene3D" id="3.90.215.10">
    <property type="entry name" value="Gamma Fibrinogen, chain A, domain 1"/>
    <property type="match status" value="1"/>
</dbReference>
<dbReference type="GO" id="GO:0005615">
    <property type="term" value="C:extracellular space"/>
    <property type="evidence" value="ECO:0007669"/>
    <property type="project" value="TreeGrafter"/>
</dbReference>
<reference evidence="5" key="1">
    <citation type="journal article" date="2023" name="Mol. Biol. Evol.">
        <title>Third-Generation Sequencing Reveals the Adaptive Role of the Epigenome in Three Deep-Sea Polychaetes.</title>
        <authorList>
            <person name="Perez M."/>
            <person name="Aroh O."/>
            <person name="Sun Y."/>
            <person name="Lan Y."/>
            <person name="Juniper S.K."/>
            <person name="Young C.R."/>
            <person name="Angers B."/>
            <person name="Qian P.Y."/>
        </authorList>
    </citation>
    <scope>NUCLEOTIDE SEQUENCE</scope>
    <source>
        <strain evidence="5">R07B-5</strain>
    </source>
</reference>
<dbReference type="InterPro" id="IPR014716">
    <property type="entry name" value="Fibrinogen_a/b/g_C_1"/>
</dbReference>
<evidence type="ECO:0000313" key="5">
    <source>
        <dbReference type="EMBL" id="KAK2192442.1"/>
    </source>
</evidence>
<evidence type="ECO:0000256" key="4">
    <source>
        <dbReference type="ARBA" id="ARBA00023157"/>
    </source>
</evidence>
<dbReference type="SUPFAM" id="SSF56496">
    <property type="entry name" value="Fibrinogen C-terminal domain-like"/>
    <property type="match status" value="1"/>
</dbReference>
<evidence type="ECO:0000256" key="2">
    <source>
        <dbReference type="ARBA" id="ARBA00022734"/>
    </source>
</evidence>
<accession>A0AAD9PCW1</accession>
<dbReference type="PANTHER" id="PTHR16146:SF46">
    <property type="entry name" value="INTELECTIN-1A-RELATED"/>
    <property type="match status" value="1"/>
</dbReference>